<accession>A0AAE7X0R6</accession>
<dbReference type="Proteomes" id="UP000827517">
    <property type="component" value="Segment"/>
</dbReference>
<sequence>MSKVLLALDMDDTLCDTQEEVVIRLRRKLYDTAAWDDLKWVYDSVHANRKHGTHSTMLYPPHLRDIINKDIIQEGGYVKTVKPTKLITDGEFVKMLYRLRDVLADDLTTVIATHRNNEQEVYQGTVDWLDGVDFSKHLNDLHFIDSREYSNKIEYLKMLYPEHEILLLDDNPFGNLQTVHHPHESVLVYEGLCTYDAYKHQNKFRSVNALGNMIIDFSGRDDNEK</sequence>
<evidence type="ECO:0000313" key="2">
    <source>
        <dbReference type="Proteomes" id="UP000827517"/>
    </source>
</evidence>
<proteinExistence type="predicted"/>
<protein>
    <submittedName>
        <fullName evidence="1">Phosphatase</fullName>
    </submittedName>
</protein>
<dbReference type="RefSeq" id="YP_010667978.1">
    <property type="nucleotide sequence ID" value="NC_070952.1"/>
</dbReference>
<dbReference type="EMBL" id="MZ501267">
    <property type="protein sequence ID" value="QZA70699.1"/>
    <property type="molecule type" value="Genomic_DNA"/>
</dbReference>
<name>A0AAE7X0R6_9CAUD</name>
<reference evidence="1" key="1">
    <citation type="submission" date="2021-07" db="EMBL/GenBank/DDBJ databases">
        <authorList>
            <person name="Roth S.J."/>
            <person name="Krukonis G.P."/>
            <person name="Delesalle V.A."/>
        </authorList>
    </citation>
    <scope>NUCLEOTIDE SEQUENCE</scope>
</reference>
<organism evidence="1 2">
    <name type="scientific">Erwinia phage AH04</name>
    <dbReference type="NCBI Taxonomy" id="2869569"/>
    <lineage>
        <taxon>Viruses</taxon>
        <taxon>Duplodnaviria</taxon>
        <taxon>Heunggongvirae</taxon>
        <taxon>Uroviricota</taxon>
        <taxon>Caudoviricetes</taxon>
        <taxon>Chimalliviridae</taxon>
        <taxon>Meadowvirus</taxon>
        <taxon>Meadowvirus AH04</taxon>
    </lineage>
</organism>
<evidence type="ECO:0000313" key="1">
    <source>
        <dbReference type="EMBL" id="QZA70699.1"/>
    </source>
</evidence>
<gene>
    <name evidence="1" type="primary">224</name>
    <name evidence="1" type="ORF">AH04_224</name>
</gene>
<dbReference type="KEGG" id="vg:77944104"/>
<keyword evidence="2" id="KW-1185">Reference proteome</keyword>
<dbReference type="GeneID" id="77944104"/>